<evidence type="ECO:0000313" key="1">
    <source>
        <dbReference type="EMBL" id="CAA2990176.1"/>
    </source>
</evidence>
<evidence type="ECO:0000313" key="2">
    <source>
        <dbReference type="Proteomes" id="UP000594638"/>
    </source>
</evidence>
<dbReference type="EMBL" id="CACTIH010004217">
    <property type="protein sequence ID" value="CAA2990176.1"/>
    <property type="molecule type" value="Genomic_DNA"/>
</dbReference>
<comment type="caution">
    <text evidence="1">The sequence shown here is derived from an EMBL/GenBank/DDBJ whole genome shotgun (WGS) entry which is preliminary data.</text>
</comment>
<feature type="non-terminal residue" evidence="1">
    <location>
        <position position="81"/>
    </location>
</feature>
<gene>
    <name evidence="1" type="ORF">OLEA9_A089087</name>
</gene>
<keyword evidence="2" id="KW-1185">Reference proteome</keyword>
<organism evidence="1 2">
    <name type="scientific">Olea europaea subsp. europaea</name>
    <dbReference type="NCBI Taxonomy" id="158383"/>
    <lineage>
        <taxon>Eukaryota</taxon>
        <taxon>Viridiplantae</taxon>
        <taxon>Streptophyta</taxon>
        <taxon>Embryophyta</taxon>
        <taxon>Tracheophyta</taxon>
        <taxon>Spermatophyta</taxon>
        <taxon>Magnoliopsida</taxon>
        <taxon>eudicotyledons</taxon>
        <taxon>Gunneridae</taxon>
        <taxon>Pentapetalae</taxon>
        <taxon>asterids</taxon>
        <taxon>lamiids</taxon>
        <taxon>Lamiales</taxon>
        <taxon>Oleaceae</taxon>
        <taxon>Oleeae</taxon>
        <taxon>Olea</taxon>
    </lineage>
</organism>
<sequence length="81" mass="9175">MESQKKLNKPITRLKRISPHITSAKGLPSFGQEIQALQEMQLLLIKTLVGCWSSKATQGRVLQTNLYFIGKNGDFDWPKNC</sequence>
<reference evidence="1 2" key="1">
    <citation type="submission" date="2019-12" db="EMBL/GenBank/DDBJ databases">
        <authorList>
            <person name="Alioto T."/>
            <person name="Alioto T."/>
            <person name="Gomez Garrido J."/>
        </authorList>
    </citation>
    <scope>NUCLEOTIDE SEQUENCE [LARGE SCALE GENOMIC DNA]</scope>
</reference>
<proteinExistence type="predicted"/>
<protein>
    <submittedName>
        <fullName evidence="1">Uncharacterized protein</fullName>
    </submittedName>
</protein>
<dbReference type="Gramene" id="OE9A089087T1">
    <property type="protein sequence ID" value="OE9A089087C1"/>
    <property type="gene ID" value="OE9A089087"/>
</dbReference>
<accession>A0A8S0SFG0</accession>
<name>A0A8S0SFG0_OLEEU</name>
<dbReference type="Proteomes" id="UP000594638">
    <property type="component" value="Unassembled WGS sequence"/>
</dbReference>
<dbReference type="AlphaFoldDB" id="A0A8S0SFG0"/>